<reference evidence="1" key="1">
    <citation type="submission" date="2018-05" db="EMBL/GenBank/DDBJ databases">
        <authorList>
            <person name="Lanie J.A."/>
            <person name="Ng W.-L."/>
            <person name="Kazmierczak K.M."/>
            <person name="Andrzejewski T.M."/>
            <person name="Davidsen T.M."/>
            <person name="Wayne K.J."/>
            <person name="Tettelin H."/>
            <person name="Glass J.I."/>
            <person name="Rusch D."/>
            <person name="Podicherti R."/>
            <person name="Tsui H.-C.T."/>
            <person name="Winkler M.E."/>
        </authorList>
    </citation>
    <scope>NUCLEOTIDE SEQUENCE</scope>
</reference>
<dbReference type="EMBL" id="UINC01001127">
    <property type="protein sequence ID" value="SUZ71636.1"/>
    <property type="molecule type" value="Genomic_DNA"/>
</dbReference>
<proteinExistence type="predicted"/>
<gene>
    <name evidence="1" type="ORF">METZ01_LOCUS24490</name>
</gene>
<dbReference type="AlphaFoldDB" id="A0A381PX25"/>
<sequence length="166" mass="19482">MFHNFETRFFENKLFNQVQKIKMLIISQKTYWLILVSGIFFFASACSQIRDFTKETTGPVSCADLVIEKAFNLHEEAKSGLALFFDERSDNQLYQAFYAASDSVHQSRKVKKCWDRRASHYYAMQNLEEMNSSLARVIRRNLPDDGSGEIIAVYHNQYDWLMPNLR</sequence>
<name>A0A381PX25_9ZZZZ</name>
<protein>
    <submittedName>
        <fullName evidence="1">Uncharacterized protein</fullName>
    </submittedName>
</protein>
<organism evidence="1">
    <name type="scientific">marine metagenome</name>
    <dbReference type="NCBI Taxonomy" id="408172"/>
    <lineage>
        <taxon>unclassified sequences</taxon>
        <taxon>metagenomes</taxon>
        <taxon>ecological metagenomes</taxon>
    </lineage>
</organism>
<evidence type="ECO:0000313" key="1">
    <source>
        <dbReference type="EMBL" id="SUZ71636.1"/>
    </source>
</evidence>
<accession>A0A381PX25</accession>